<dbReference type="RefSeq" id="WP_336348291.1">
    <property type="nucleotide sequence ID" value="NZ_JAZAQL010000001.1"/>
</dbReference>
<protein>
    <submittedName>
        <fullName evidence="2">DUF4350 domain-containing protein</fullName>
    </submittedName>
</protein>
<dbReference type="SMART" id="SM00318">
    <property type="entry name" value="SNc"/>
    <property type="match status" value="1"/>
</dbReference>
<organism evidence="2 3">
    <name type="scientific">Halorubellus litoreus</name>
    <dbReference type="NCBI Taxonomy" id="755308"/>
    <lineage>
        <taxon>Archaea</taxon>
        <taxon>Methanobacteriati</taxon>
        <taxon>Methanobacteriota</taxon>
        <taxon>Stenosarchaea group</taxon>
        <taxon>Halobacteria</taxon>
        <taxon>Halobacteriales</taxon>
        <taxon>Halorubellaceae</taxon>
        <taxon>Halorubellus</taxon>
    </lineage>
</organism>
<feature type="domain" description="TNase-like" evidence="1">
    <location>
        <begin position="758"/>
        <end position="954"/>
    </location>
</feature>
<dbReference type="Pfam" id="PF00565">
    <property type="entry name" value="SNase"/>
    <property type="match status" value="1"/>
</dbReference>
<name>A0ABD5VB05_9EURY</name>
<dbReference type="EMBL" id="JBHSXN010000001">
    <property type="protein sequence ID" value="MFC6951252.1"/>
    <property type="molecule type" value="Genomic_DNA"/>
</dbReference>
<dbReference type="Gene3D" id="2.60.120.380">
    <property type="match status" value="1"/>
</dbReference>
<gene>
    <name evidence="2" type="ORF">ACFQGB_00120</name>
</gene>
<dbReference type="InterPro" id="IPR029062">
    <property type="entry name" value="Class_I_gatase-like"/>
</dbReference>
<proteinExistence type="predicted"/>
<dbReference type="InterPro" id="IPR039975">
    <property type="entry name" value="IFT52"/>
</dbReference>
<sequence length="1319" mass="138511">MQRRNFLSGVAGAGVASGLGVLGAEQVRAAAATVDPLAFDSTASLLDANGDPLTDASLVPVWAESTASNTDSDGNGDATTYPDGTDIPLVAVDESNAGAVVGIGCPLVPNDTDFKAGNEEFLLNALDETVGSGTVLWDDGHGQFYQLDSSGNGGNGPGFKQFETYAERNGYALESTTDVAADLSGADALVVTPPSEAFTDAEKTALADFVANGGTLLLVSQSDFNDFDQTANSNALAAAVDAGFRFNDDQVVDSSNNNGANYVPKTANFNTADFAGYFENRPGIDEANALDPSKTYTVDVVGVSDGDTVDVQFDDGRVESIRVLGIDTAEKKGNGQYERPEEWEGLADRVGLTDVQFGSTCSLLNADGGRLLDDSVVAVWAEESATNKDADGNGDAVDYGEHGDIPLLAIDGNVVAVGSLLVDDDTLKYNSDLHNEELLLNVWDQQLGGSGTVLWDETHNQYNGLDGFSTFADYAGSNGYTVESTSDVANDLSSADAVVVPSTSESYTDSELSALADFAANGGSVFLHDQADYDDYDATQDLNAVAETLDAPFRFNDDQVVDEASNTGKPFRPVTRRFNPAFDVFAPREGVGADLVVGGEGEPVSRLVFGEGAAPLLDANGEPLTDASSVAVWAESPATVQDGDGNGDAVSYPEGTDVPLVARDGNVVGFPAPVVADGYDTEADNEEFVLNVWSDLVGSGTVRWDESHGQFYSLDKFSGFAAYAEDNGFELEAGSSIPSDTSDADALVVTSPGAFSEGELSALSAFVDDGGAVFLHDQDDYNDYDQTGNLNAIADALGLGFRFGDAQVVDEENNAGAPFAPATTNLNASGFGAWFAKRQGVDDVEEFWDADYPYLAYHAELATQFAKDALAGETVDISFDPAGSEFNGGVKDPFGRVLAYIEYDDGSGSRDTLYNEQLVEEGYARSYASSLSKLEDFQAAEYAARDASKGIWANSNPNLTPTIRNDGVEEVYVPKATRVETTRGRLNGPFAPIRASRDASASRAPLVGVDPNHNLAVLGGLVLDEGYEKAEGFDEDTSAYDNFAFVANLMDGLSDRAEGRVLVEGGHGQFNASAGLSAEDVAYFQRYLEGFDVDLAGVNDVTSDALDDARAILVSTPLAEFTDAELEALYAFAADGGAVVLASGANASSEARDRLNAIANAFGSPLRFSDTAVTDAANNLAGDETLPTTTNFGPDPWGLREPFHANGDMGCGRVTTADSVSGELAGWYDDDSFTYTTDLSDPCQVEIALDGPSDADFDLYVTRSGHRPTTVRYDAAGTSESSTETVVVDAVTPDDELGILVDAYSGSGEYTLTVTESGA</sequence>
<keyword evidence="3" id="KW-1185">Reference proteome</keyword>
<dbReference type="InterPro" id="IPR035437">
    <property type="entry name" value="SNase_OB-fold_sf"/>
</dbReference>
<evidence type="ECO:0000313" key="2">
    <source>
        <dbReference type="EMBL" id="MFC6951252.1"/>
    </source>
</evidence>
<dbReference type="Pfam" id="PF14258">
    <property type="entry name" value="DUF4350"/>
    <property type="match status" value="3"/>
</dbReference>
<comment type="caution">
    <text evidence="2">The sequence shown here is derived from an EMBL/GenBank/DDBJ whole genome shotgun (WGS) entry which is preliminary data.</text>
</comment>
<evidence type="ECO:0000313" key="3">
    <source>
        <dbReference type="Proteomes" id="UP001596395"/>
    </source>
</evidence>
<dbReference type="InterPro" id="IPR006311">
    <property type="entry name" value="TAT_signal"/>
</dbReference>
<evidence type="ECO:0000259" key="1">
    <source>
        <dbReference type="PROSITE" id="PS50830"/>
    </source>
</evidence>
<accession>A0ABD5VB05</accession>
<dbReference type="SUPFAM" id="SSF52317">
    <property type="entry name" value="Class I glutamine amidotransferase-like"/>
    <property type="match status" value="1"/>
</dbReference>
<dbReference type="SUPFAM" id="SSF50199">
    <property type="entry name" value="Staphylococcal nuclease"/>
    <property type="match status" value="2"/>
</dbReference>
<dbReference type="PANTHER" id="PTHR12969:SF7">
    <property type="entry name" value="INTRAFLAGELLAR TRANSPORT PROTEIN 52 HOMOLOG"/>
    <property type="match status" value="1"/>
</dbReference>
<dbReference type="PROSITE" id="PS50830">
    <property type="entry name" value="TNASE_3"/>
    <property type="match status" value="1"/>
</dbReference>
<reference evidence="2 3" key="1">
    <citation type="journal article" date="2019" name="Int. J. Syst. Evol. Microbiol.">
        <title>The Global Catalogue of Microorganisms (GCM) 10K type strain sequencing project: providing services to taxonomists for standard genome sequencing and annotation.</title>
        <authorList>
            <consortium name="The Broad Institute Genomics Platform"/>
            <consortium name="The Broad Institute Genome Sequencing Center for Infectious Disease"/>
            <person name="Wu L."/>
            <person name="Ma J."/>
        </authorList>
    </citation>
    <scope>NUCLEOTIDE SEQUENCE [LARGE SCALE GENOMIC DNA]</scope>
    <source>
        <strain evidence="2 3">GX26</strain>
    </source>
</reference>
<dbReference type="InterPro" id="IPR016071">
    <property type="entry name" value="Staphylococal_nuclease_OB-fold"/>
</dbReference>
<dbReference type="Gene3D" id="2.40.50.90">
    <property type="match status" value="2"/>
</dbReference>
<dbReference type="PROSITE" id="PS51318">
    <property type="entry name" value="TAT"/>
    <property type="match status" value="1"/>
</dbReference>
<dbReference type="Proteomes" id="UP001596395">
    <property type="component" value="Unassembled WGS sequence"/>
</dbReference>
<dbReference type="PANTHER" id="PTHR12969">
    <property type="entry name" value="NGD5/OSM-6/IFT52"/>
    <property type="match status" value="1"/>
</dbReference>
<dbReference type="InterPro" id="IPR025646">
    <property type="entry name" value="DUF4350"/>
</dbReference>